<gene>
    <name evidence="5" type="primary">LOC105429282</name>
</gene>
<feature type="compositionally biased region" description="Basic and acidic residues" evidence="1">
    <location>
        <begin position="579"/>
        <end position="594"/>
    </location>
</feature>
<evidence type="ECO:0000259" key="3">
    <source>
        <dbReference type="PROSITE" id="PS50174"/>
    </source>
</evidence>
<feature type="domain" description="SURP motif" evidence="2">
    <location>
        <begin position="13"/>
        <end position="55"/>
    </location>
</feature>
<evidence type="ECO:0000256" key="1">
    <source>
        <dbReference type="SAM" id="MobiDB-lite"/>
    </source>
</evidence>
<name>A0A6I9WDB8_9HYME</name>
<dbReference type="GO" id="GO:0003723">
    <property type="term" value="F:RNA binding"/>
    <property type="evidence" value="ECO:0007669"/>
    <property type="project" value="InterPro"/>
</dbReference>
<dbReference type="GO" id="GO:0048471">
    <property type="term" value="C:perinuclear region of cytoplasm"/>
    <property type="evidence" value="ECO:0007669"/>
    <property type="project" value="TreeGrafter"/>
</dbReference>
<dbReference type="GO" id="GO:0006874">
    <property type="term" value="P:intracellular calcium ion homeostasis"/>
    <property type="evidence" value="ECO:0007669"/>
    <property type="project" value="TreeGrafter"/>
</dbReference>
<dbReference type="InterPro" id="IPR056721">
    <property type="entry name" value="DUF7819"/>
</dbReference>
<dbReference type="PANTHER" id="PTHR12323:SF0">
    <property type="entry name" value="CALCIUM HOMEOSTASIS ENDOPLASMIC RETICULUM PROTEIN"/>
    <property type="match status" value="1"/>
</dbReference>
<feature type="compositionally biased region" description="Basic residues" evidence="1">
    <location>
        <begin position="531"/>
        <end position="564"/>
    </location>
</feature>
<dbReference type="RefSeq" id="XP_011640453.1">
    <property type="nucleotide sequence ID" value="XM_011642151.2"/>
</dbReference>
<dbReference type="OrthoDB" id="21470at2759"/>
<dbReference type="Gene3D" id="1.10.10.790">
    <property type="entry name" value="Surp module"/>
    <property type="match status" value="1"/>
</dbReference>
<dbReference type="KEGG" id="pbar:105429282"/>
<dbReference type="InterPro" id="IPR000467">
    <property type="entry name" value="G_patch_dom"/>
</dbReference>
<dbReference type="CTD" id="3346235"/>
<dbReference type="GeneID" id="105429282"/>
<sequence length="699" mass="77133">MDQAPADTELRNIIDKLAQFVARNGPEFEQMTKNKQKDNPKFGFLFGGEHFNYYQYKVTTEQAILKQKGINPMQNADPRLNVSQQQQTAANAVSQPLNNVNLASGLSTQNNGINPVVGIGPQVGSQGGPVLPGQIGGPGNAGPPIGPVSSAMGAVNPPIAGVAQAVNIAGPPAWLQNELANLQSQQTTLQEQVRQSEQNLAARYINGYFFSARKKSMDLRKAMESVVVPMFCNTSLAASEDQLNKLNKLLSLWESKNNYFDEGIIDKLKQPNASWSDYQANLVAQHATAITPITTSTKQTFENYQAQHQAFVSHALRQIQNIEQQKIAIDQQLKAPPPPPPPPQMSQQNMSIPPSHSGPPSTMGTDVNFSQPPPGWGVPPSNEPPPFSNVPLPDFSKPPPGFGPPPVIHEPSVEDLMPSMPYFELPAGLMVPLIKLEDGEYKPLDPDAIRLPPPAPPSDRLVAAVEAFYAPPNHDSPRDSDGWEKLGLYEYYKAKNAARKRKEEDIVAGIRQRSKSPSPILRPRSKSPSPPKKRYRSKSRSRSRSRSRGRSRSRSPAANHRRNSRNSNHISRSRRRRNSNKDRSPDRRLDRQDRSPTPPSFLGSTYSKAPQEISLDESNKGHQLLKKMGWGGAGLGANEQGIEAPISGGEIRDKNDQYKGVGINLNDPYETFRKNKGQAFITRMKARAEERAEERGERD</sequence>
<dbReference type="PROSITE" id="PS50128">
    <property type="entry name" value="SURP"/>
    <property type="match status" value="1"/>
</dbReference>
<feature type="compositionally biased region" description="Low complexity" evidence="1">
    <location>
        <begin position="345"/>
        <end position="355"/>
    </location>
</feature>
<feature type="region of interest" description="Disordered" evidence="1">
    <location>
        <begin position="494"/>
        <end position="609"/>
    </location>
</feature>
<evidence type="ECO:0000313" key="4">
    <source>
        <dbReference type="Proteomes" id="UP000504615"/>
    </source>
</evidence>
<dbReference type="Pfam" id="PF01585">
    <property type="entry name" value="G-patch"/>
    <property type="match status" value="1"/>
</dbReference>
<dbReference type="AlphaFoldDB" id="A0A6I9WDB8"/>
<dbReference type="InterPro" id="IPR006569">
    <property type="entry name" value="CID_dom"/>
</dbReference>
<feature type="compositionally biased region" description="Polar residues" evidence="1">
    <location>
        <begin position="358"/>
        <end position="370"/>
    </location>
</feature>
<dbReference type="Pfam" id="PF01805">
    <property type="entry name" value="Surp"/>
    <property type="match status" value="1"/>
</dbReference>
<dbReference type="Pfam" id="PF25127">
    <property type="entry name" value="DUF7819"/>
    <property type="match status" value="1"/>
</dbReference>
<organism evidence="4 5">
    <name type="scientific">Pogonomyrmex barbatus</name>
    <name type="common">red harvester ant</name>
    <dbReference type="NCBI Taxonomy" id="144034"/>
    <lineage>
        <taxon>Eukaryota</taxon>
        <taxon>Metazoa</taxon>
        <taxon>Ecdysozoa</taxon>
        <taxon>Arthropoda</taxon>
        <taxon>Hexapoda</taxon>
        <taxon>Insecta</taxon>
        <taxon>Pterygota</taxon>
        <taxon>Neoptera</taxon>
        <taxon>Endopterygota</taxon>
        <taxon>Hymenoptera</taxon>
        <taxon>Apocrita</taxon>
        <taxon>Aculeata</taxon>
        <taxon>Formicoidea</taxon>
        <taxon>Formicidae</taxon>
        <taxon>Myrmicinae</taxon>
        <taxon>Pogonomyrmex</taxon>
    </lineage>
</organism>
<dbReference type="Proteomes" id="UP000504615">
    <property type="component" value="Unplaced"/>
</dbReference>
<evidence type="ECO:0000259" key="2">
    <source>
        <dbReference type="PROSITE" id="PS50128"/>
    </source>
</evidence>
<dbReference type="Pfam" id="PF04818">
    <property type="entry name" value="CID"/>
    <property type="match status" value="1"/>
</dbReference>
<protein>
    <submittedName>
        <fullName evidence="5">Calcium homeostasis endoplasmic reticulum protein</fullName>
    </submittedName>
</protein>
<accession>A0A6I9WDB8</accession>
<feature type="compositionally biased region" description="Pro residues" evidence="1">
    <location>
        <begin position="371"/>
        <end position="388"/>
    </location>
</feature>
<feature type="domain" description="G-patch" evidence="3">
    <location>
        <begin position="617"/>
        <end position="666"/>
    </location>
</feature>
<proteinExistence type="predicted"/>
<dbReference type="SUPFAM" id="SSF109905">
    <property type="entry name" value="Surp module (SWAP domain)"/>
    <property type="match status" value="1"/>
</dbReference>
<keyword evidence="4" id="KW-1185">Reference proteome</keyword>
<feature type="compositionally biased region" description="Pro residues" evidence="1">
    <location>
        <begin position="335"/>
        <end position="344"/>
    </location>
</feature>
<dbReference type="InterPro" id="IPR008942">
    <property type="entry name" value="ENTH_VHS"/>
</dbReference>
<dbReference type="InterPro" id="IPR000061">
    <property type="entry name" value="Surp"/>
</dbReference>
<dbReference type="PROSITE" id="PS50174">
    <property type="entry name" value="G_PATCH"/>
    <property type="match status" value="1"/>
</dbReference>
<feature type="region of interest" description="Disordered" evidence="1">
    <location>
        <begin position="332"/>
        <end position="389"/>
    </location>
</feature>
<dbReference type="PANTHER" id="PTHR12323">
    <property type="entry name" value="SR-RELATED CTD ASSOCIATED FACTOR 6"/>
    <property type="match status" value="1"/>
</dbReference>
<dbReference type="Gene3D" id="1.25.40.90">
    <property type="match status" value="1"/>
</dbReference>
<dbReference type="GO" id="GO:0006396">
    <property type="term" value="P:RNA processing"/>
    <property type="evidence" value="ECO:0007669"/>
    <property type="project" value="InterPro"/>
</dbReference>
<dbReference type="SMART" id="SM00648">
    <property type="entry name" value="SWAP"/>
    <property type="match status" value="1"/>
</dbReference>
<evidence type="ECO:0000313" key="5">
    <source>
        <dbReference type="RefSeq" id="XP_011640453.1"/>
    </source>
</evidence>
<dbReference type="SMART" id="SM00443">
    <property type="entry name" value="G_patch"/>
    <property type="match status" value="1"/>
</dbReference>
<reference evidence="5" key="1">
    <citation type="submission" date="2025-08" db="UniProtKB">
        <authorList>
            <consortium name="RefSeq"/>
        </authorList>
    </citation>
    <scope>IDENTIFICATION</scope>
</reference>
<dbReference type="InterPro" id="IPR035967">
    <property type="entry name" value="SWAP/Surp_sf"/>
</dbReference>